<dbReference type="PANTHER" id="PTHR34406">
    <property type="entry name" value="PROTEIN YCEI"/>
    <property type="match status" value="1"/>
</dbReference>
<comment type="similarity">
    <text evidence="1">Belongs to the UPF0312 family.</text>
</comment>
<dbReference type="AlphaFoldDB" id="A0A6P2BUD6"/>
<accession>A0A6P2BUD6</accession>
<feature type="domain" description="Lipid/polyisoprenoid-binding YceI-like" evidence="2">
    <location>
        <begin position="10"/>
        <end position="178"/>
    </location>
</feature>
<dbReference type="EMBL" id="RPFW01000006">
    <property type="protein sequence ID" value="TVZ01971.1"/>
    <property type="molecule type" value="Genomic_DNA"/>
</dbReference>
<dbReference type="InterPro" id="IPR007372">
    <property type="entry name" value="Lipid/polyisoprenoid-bd_YceI"/>
</dbReference>
<name>A0A6P2BUD6_9ACTN</name>
<evidence type="ECO:0000256" key="1">
    <source>
        <dbReference type="ARBA" id="ARBA00008812"/>
    </source>
</evidence>
<evidence type="ECO:0000313" key="3">
    <source>
        <dbReference type="EMBL" id="TVZ01971.1"/>
    </source>
</evidence>
<dbReference type="Gene3D" id="2.40.128.110">
    <property type="entry name" value="Lipid/polyisoprenoid-binding, YceI-like"/>
    <property type="match status" value="1"/>
</dbReference>
<dbReference type="OrthoDB" id="9811006at2"/>
<comment type="caution">
    <text evidence="3">The sequence shown here is derived from an EMBL/GenBank/DDBJ whole genome shotgun (WGS) entry which is preliminary data.</text>
</comment>
<dbReference type="SUPFAM" id="SSF101874">
    <property type="entry name" value="YceI-like"/>
    <property type="match status" value="1"/>
</dbReference>
<dbReference type="PANTHER" id="PTHR34406:SF1">
    <property type="entry name" value="PROTEIN YCEI"/>
    <property type="match status" value="1"/>
</dbReference>
<keyword evidence="4" id="KW-1185">Reference proteome</keyword>
<dbReference type="Proteomes" id="UP000460272">
    <property type="component" value="Unassembled WGS sequence"/>
</dbReference>
<dbReference type="RefSeq" id="WP_145858952.1">
    <property type="nucleotide sequence ID" value="NZ_RPFW01000006.1"/>
</dbReference>
<evidence type="ECO:0000259" key="2">
    <source>
        <dbReference type="SMART" id="SM00867"/>
    </source>
</evidence>
<organism evidence="3 4">
    <name type="scientific">Trebonia kvetii</name>
    <dbReference type="NCBI Taxonomy" id="2480626"/>
    <lineage>
        <taxon>Bacteria</taxon>
        <taxon>Bacillati</taxon>
        <taxon>Actinomycetota</taxon>
        <taxon>Actinomycetes</taxon>
        <taxon>Streptosporangiales</taxon>
        <taxon>Treboniaceae</taxon>
        <taxon>Trebonia</taxon>
    </lineage>
</organism>
<dbReference type="Pfam" id="PF04264">
    <property type="entry name" value="YceI"/>
    <property type="match status" value="1"/>
</dbReference>
<protein>
    <submittedName>
        <fullName evidence="3">Polyisoprenoid-binding protein</fullName>
    </submittedName>
</protein>
<evidence type="ECO:0000313" key="4">
    <source>
        <dbReference type="Proteomes" id="UP000460272"/>
    </source>
</evidence>
<dbReference type="InterPro" id="IPR036761">
    <property type="entry name" value="TTHA0802/YceI-like_sf"/>
</dbReference>
<gene>
    <name evidence="3" type="ORF">EAS64_31565</name>
</gene>
<reference evidence="3 4" key="1">
    <citation type="submission" date="2018-11" db="EMBL/GenBank/DDBJ databases">
        <title>Trebonia kvetii gen.nov., sp.nov., a novel acidophilic actinobacterium, and proposal of the new actinobacterial family Treboniaceae fam. nov.</title>
        <authorList>
            <person name="Rapoport D."/>
            <person name="Sagova-Mareckova M."/>
            <person name="Sedlacek I."/>
            <person name="Provaznik J."/>
            <person name="Kralova S."/>
            <person name="Pavlinic D."/>
            <person name="Benes V."/>
            <person name="Kopecky J."/>
        </authorList>
    </citation>
    <scope>NUCLEOTIDE SEQUENCE [LARGE SCALE GENOMIC DNA]</scope>
    <source>
        <strain evidence="3 4">15Tr583</strain>
    </source>
</reference>
<proteinExistence type="inferred from homology"/>
<sequence length="180" mass="18727">MTTAPLEPGTWTIDAAHTLVEFAVRHMTVARVTGRFAAVSGEVKVPDGDPLAATVTVSIDVSSVASGHPKRDELIRSADFLDAAKFPVIRFTSEPAEDGADGNWKIPGVLTIKGVSRPATLIATFGGVISHRGATRAGFSATTTINRKDFGVSFGALLDTGGAVVSDTVTISLEVELVHA</sequence>
<dbReference type="SMART" id="SM00867">
    <property type="entry name" value="YceI"/>
    <property type="match status" value="1"/>
</dbReference>